<evidence type="ECO:0000259" key="4">
    <source>
        <dbReference type="PROSITE" id="PS01124"/>
    </source>
</evidence>
<dbReference type="InterPro" id="IPR050204">
    <property type="entry name" value="AraC_XylS_family_regulators"/>
</dbReference>
<dbReference type="GO" id="GO:0003700">
    <property type="term" value="F:DNA-binding transcription factor activity"/>
    <property type="evidence" value="ECO:0007669"/>
    <property type="project" value="InterPro"/>
</dbReference>
<dbReference type="Proteomes" id="UP000292085">
    <property type="component" value="Unassembled WGS sequence"/>
</dbReference>
<evidence type="ECO:0000256" key="2">
    <source>
        <dbReference type="ARBA" id="ARBA00023125"/>
    </source>
</evidence>
<evidence type="ECO:0000256" key="1">
    <source>
        <dbReference type="ARBA" id="ARBA00023015"/>
    </source>
</evidence>
<gene>
    <name evidence="5" type="ORF">EWE75_15865</name>
</gene>
<dbReference type="Gene3D" id="1.10.10.60">
    <property type="entry name" value="Homeodomain-like"/>
    <property type="match status" value="2"/>
</dbReference>
<dbReference type="SUPFAM" id="SSF46689">
    <property type="entry name" value="Homeodomain-like"/>
    <property type="match status" value="2"/>
</dbReference>
<evidence type="ECO:0000256" key="3">
    <source>
        <dbReference type="ARBA" id="ARBA00023163"/>
    </source>
</evidence>
<evidence type="ECO:0000313" key="6">
    <source>
        <dbReference type="Proteomes" id="UP000292085"/>
    </source>
</evidence>
<dbReference type="InterPro" id="IPR018060">
    <property type="entry name" value="HTH_AraC"/>
</dbReference>
<evidence type="ECO:0000313" key="5">
    <source>
        <dbReference type="EMBL" id="RZF63509.1"/>
    </source>
</evidence>
<comment type="caution">
    <text evidence="5">The sequence shown here is derived from an EMBL/GenBank/DDBJ whole genome shotgun (WGS) entry which is preliminary data.</text>
</comment>
<dbReference type="Pfam" id="PF12833">
    <property type="entry name" value="HTH_18"/>
    <property type="match status" value="1"/>
</dbReference>
<organism evidence="5 6">
    <name type="scientific">Sphingomonas populi</name>
    <dbReference type="NCBI Taxonomy" id="2484750"/>
    <lineage>
        <taxon>Bacteria</taxon>
        <taxon>Pseudomonadati</taxon>
        <taxon>Pseudomonadota</taxon>
        <taxon>Alphaproteobacteria</taxon>
        <taxon>Sphingomonadales</taxon>
        <taxon>Sphingomonadaceae</taxon>
        <taxon>Sphingomonas</taxon>
    </lineage>
</organism>
<dbReference type="AlphaFoldDB" id="A0A4Q6Y2F5"/>
<dbReference type="InterPro" id="IPR009057">
    <property type="entry name" value="Homeodomain-like_sf"/>
</dbReference>
<proteinExistence type="predicted"/>
<keyword evidence="6" id="KW-1185">Reference proteome</keyword>
<keyword evidence="3" id="KW-0804">Transcription</keyword>
<keyword evidence="2" id="KW-0238">DNA-binding</keyword>
<dbReference type="RefSeq" id="WP_130159079.1">
    <property type="nucleotide sequence ID" value="NZ_SGIS01000025.1"/>
</dbReference>
<dbReference type="PROSITE" id="PS01124">
    <property type="entry name" value="HTH_ARAC_FAMILY_2"/>
    <property type="match status" value="1"/>
</dbReference>
<dbReference type="EMBL" id="SGIS01000025">
    <property type="protein sequence ID" value="RZF63509.1"/>
    <property type="molecule type" value="Genomic_DNA"/>
</dbReference>
<protein>
    <submittedName>
        <fullName evidence="5">AraC family transcriptional regulator</fullName>
    </submittedName>
</protein>
<sequence length="300" mass="33436">MLDFFQTEAFAELPMTFASKRADPVRGLADAPWSAAHALGYISYYPNRFAQAHIKLNHHLIGFEFEPGIVRVQLDTGPTIDRITKSRSFYFVPAGTKVEVRKEHMCENLLITLDPQICERIIPGLSLLPMIENLEADAISRLAFDFRRSLLMGQLAPDAVRNLVDAFLSTLRESIGKAPPTQSPIVISSMRIKRALDYIDENYAANVSVEDIASAAGGISAFHFAHVFRTAIGRAPYQCVVGRKLHQARILLSETSEEIAKIAYVAGFASQAHMTETFSRRVGITPLQFRRMSRTYFAAA</sequence>
<name>A0A4Q6Y2F5_9SPHN</name>
<feature type="domain" description="HTH araC/xylS-type" evidence="4">
    <location>
        <begin position="193"/>
        <end position="292"/>
    </location>
</feature>
<dbReference type="OrthoDB" id="110167at2"/>
<dbReference type="SMART" id="SM00342">
    <property type="entry name" value="HTH_ARAC"/>
    <property type="match status" value="1"/>
</dbReference>
<dbReference type="GO" id="GO:0043565">
    <property type="term" value="F:sequence-specific DNA binding"/>
    <property type="evidence" value="ECO:0007669"/>
    <property type="project" value="InterPro"/>
</dbReference>
<reference evidence="5 6" key="1">
    <citation type="submission" date="2019-02" db="EMBL/GenBank/DDBJ databases">
        <authorList>
            <person name="Li Y."/>
        </authorList>
    </citation>
    <scope>NUCLEOTIDE SEQUENCE [LARGE SCALE GENOMIC DNA]</scope>
    <source>
        <strain evidence="5 6">3-7</strain>
    </source>
</reference>
<keyword evidence="1" id="KW-0805">Transcription regulation</keyword>
<accession>A0A4Q6Y2F5</accession>
<dbReference type="PANTHER" id="PTHR46796">
    <property type="entry name" value="HTH-TYPE TRANSCRIPTIONAL ACTIVATOR RHAS-RELATED"/>
    <property type="match status" value="1"/>
</dbReference>